<feature type="transmembrane region" description="Helical" evidence="1">
    <location>
        <begin position="101"/>
        <end position="124"/>
    </location>
</feature>
<protein>
    <recommendedName>
        <fullName evidence="4">DUF1774-domain-containing protein</fullName>
    </recommendedName>
</protein>
<feature type="transmembrane region" description="Helical" evidence="1">
    <location>
        <begin position="157"/>
        <end position="176"/>
    </location>
</feature>
<evidence type="ECO:0000256" key="1">
    <source>
        <dbReference type="SAM" id="Phobius"/>
    </source>
</evidence>
<feature type="transmembrane region" description="Helical" evidence="1">
    <location>
        <begin position="240"/>
        <end position="260"/>
    </location>
</feature>
<dbReference type="EMBL" id="ONZQ02000003">
    <property type="protein sequence ID" value="SPN99641.1"/>
    <property type="molecule type" value="Genomic_DNA"/>
</dbReference>
<feature type="transmembrane region" description="Helical" evidence="1">
    <location>
        <begin position="73"/>
        <end position="94"/>
    </location>
</feature>
<reference evidence="2" key="1">
    <citation type="submission" date="2018-03" db="EMBL/GenBank/DDBJ databases">
        <authorList>
            <person name="Guldener U."/>
        </authorList>
    </citation>
    <scope>NUCLEOTIDE SEQUENCE</scope>
</reference>
<accession>A0AAE8MTN8</accession>
<sequence>MVDWHAWNPFTRRESHTSQSITTYKVLTLLSWFLAVISSVYYTVDEPHDGFTIRRRIWDLNDLYPTAFTLNPIIASIYWIVIFLLQIGYITYLFSKDPAHVTAAANVGSHFILNNLLHFAFVLLFVRSHFVWAEVIQAINFLNLTNLYFLHRTSPTFIHLPVVSGPYAWSYVALFWNGALTLHHPTHFVPRVLGNIFVWSIPVFGYFCLIIFKDWTIGYSLSVLLASLGVAQFLKQAIALQWIFAFVSMGLLFLSSSVVAQRSWVRNRPPAPADQERAPLLDDNA</sequence>
<keyword evidence="3" id="KW-1185">Reference proteome</keyword>
<dbReference type="PANTHER" id="PTHR37992">
    <property type="entry name" value="EXPRESSED PROTEIN"/>
    <property type="match status" value="1"/>
</dbReference>
<dbReference type="Proteomes" id="UP001187682">
    <property type="component" value="Unassembled WGS sequence"/>
</dbReference>
<name>A0AAE8MTN8_9PEZI</name>
<feature type="transmembrane region" description="Helical" evidence="1">
    <location>
        <begin position="216"/>
        <end position="234"/>
    </location>
</feature>
<evidence type="ECO:0008006" key="4">
    <source>
        <dbReference type="Google" id="ProtNLM"/>
    </source>
</evidence>
<proteinExistence type="predicted"/>
<feature type="transmembrane region" description="Helical" evidence="1">
    <location>
        <begin position="130"/>
        <end position="150"/>
    </location>
</feature>
<keyword evidence="1" id="KW-1133">Transmembrane helix</keyword>
<keyword evidence="1" id="KW-0472">Membrane</keyword>
<comment type="caution">
    <text evidence="2">The sequence shown here is derived from an EMBL/GenBank/DDBJ whole genome shotgun (WGS) entry which is preliminary data.</text>
</comment>
<evidence type="ECO:0000313" key="3">
    <source>
        <dbReference type="Proteomes" id="UP001187682"/>
    </source>
</evidence>
<dbReference type="PANTHER" id="PTHR37992:SF1">
    <property type="entry name" value="DUF1774-DOMAIN-CONTAINING PROTEIN"/>
    <property type="match status" value="1"/>
</dbReference>
<feature type="transmembrane region" description="Helical" evidence="1">
    <location>
        <begin position="188"/>
        <end position="209"/>
    </location>
</feature>
<dbReference type="InterPro" id="IPR013920">
    <property type="entry name" value="DUF1774_fun"/>
</dbReference>
<gene>
    <name evidence="2" type="ORF">DNG_02493</name>
</gene>
<organism evidence="2 3">
    <name type="scientific">Cephalotrichum gorgonifer</name>
    <dbReference type="NCBI Taxonomy" id="2041049"/>
    <lineage>
        <taxon>Eukaryota</taxon>
        <taxon>Fungi</taxon>
        <taxon>Dikarya</taxon>
        <taxon>Ascomycota</taxon>
        <taxon>Pezizomycotina</taxon>
        <taxon>Sordariomycetes</taxon>
        <taxon>Hypocreomycetidae</taxon>
        <taxon>Microascales</taxon>
        <taxon>Microascaceae</taxon>
        <taxon>Cephalotrichum</taxon>
    </lineage>
</organism>
<dbReference type="Pfam" id="PF08611">
    <property type="entry name" value="DUF1774"/>
    <property type="match status" value="1"/>
</dbReference>
<evidence type="ECO:0000313" key="2">
    <source>
        <dbReference type="EMBL" id="SPN99641.1"/>
    </source>
</evidence>
<feature type="transmembrane region" description="Helical" evidence="1">
    <location>
        <begin position="21"/>
        <end position="42"/>
    </location>
</feature>
<keyword evidence="1" id="KW-0812">Transmembrane</keyword>
<dbReference type="AlphaFoldDB" id="A0AAE8MTN8"/>